<dbReference type="Proteomes" id="UP000248272">
    <property type="component" value="Unassembled WGS sequence"/>
</dbReference>
<name>A0A2Z6UU63_MICAE</name>
<reference evidence="1 2" key="1">
    <citation type="journal article" date="2018" name="Front. Microbiol.">
        <title>Adaptation of the Freshwater Bloom-Forming Cyanobacterium Microcystis aeruginosa to Brackish Water Is Driven by Recent Horizontal Transfer of Sucrose Genes.</title>
        <authorList>
            <person name="Tanabe Y."/>
            <person name="Hodoki Y."/>
            <person name="Sano T."/>
            <person name="Tada K."/>
            <person name="Watanabe M.M."/>
        </authorList>
    </citation>
    <scope>NUCLEOTIDE SEQUENCE [LARGE SCALE GENOMIC DNA]</scope>
    <source>
        <strain evidence="1 2">Sj</strain>
    </source>
</reference>
<comment type="caution">
    <text evidence="1">The sequence shown here is derived from an EMBL/GenBank/DDBJ whole genome shotgun (WGS) entry which is preliminary data.</text>
</comment>
<gene>
    <name evidence="1" type="ORF">MSj_02266</name>
</gene>
<sequence length="43" mass="5055">MKDDLIYLGDILDRIERIESYTQEGKVQILSIFINSRCCDSLF</sequence>
<accession>A0A2Z6UU63</accession>
<proteinExistence type="predicted"/>
<dbReference type="AlphaFoldDB" id="A0A2Z6UU63"/>
<evidence type="ECO:0000313" key="2">
    <source>
        <dbReference type="Proteomes" id="UP000248272"/>
    </source>
</evidence>
<protein>
    <submittedName>
        <fullName evidence="1">Uncharacterized protein</fullName>
    </submittedName>
</protein>
<organism evidence="1 2">
    <name type="scientific">Microcystis aeruginosa Sj</name>
    <dbReference type="NCBI Taxonomy" id="1979544"/>
    <lineage>
        <taxon>Bacteria</taxon>
        <taxon>Bacillati</taxon>
        <taxon>Cyanobacteriota</taxon>
        <taxon>Cyanophyceae</taxon>
        <taxon>Oscillatoriophycideae</taxon>
        <taxon>Chroococcales</taxon>
        <taxon>Microcystaceae</taxon>
        <taxon>Microcystis</taxon>
    </lineage>
</organism>
<dbReference type="EMBL" id="BDSG01000049">
    <property type="protein sequence ID" value="GBL10773.1"/>
    <property type="molecule type" value="Genomic_DNA"/>
</dbReference>
<evidence type="ECO:0000313" key="1">
    <source>
        <dbReference type="EMBL" id="GBL10773.1"/>
    </source>
</evidence>